<evidence type="ECO:0000313" key="1">
    <source>
        <dbReference type="EMBL" id="GFX89132.1"/>
    </source>
</evidence>
<dbReference type="Proteomes" id="UP000887159">
    <property type="component" value="Unassembled WGS sequence"/>
</dbReference>
<protein>
    <submittedName>
        <fullName evidence="1">Uncharacterized protein</fullName>
    </submittedName>
</protein>
<reference evidence="1" key="1">
    <citation type="submission" date="2020-08" db="EMBL/GenBank/DDBJ databases">
        <title>Multicomponent nature underlies the extraordinary mechanical properties of spider dragline silk.</title>
        <authorList>
            <person name="Kono N."/>
            <person name="Nakamura H."/>
            <person name="Mori M."/>
            <person name="Yoshida Y."/>
            <person name="Ohtoshi R."/>
            <person name="Malay A.D."/>
            <person name="Moran D.A.P."/>
            <person name="Tomita M."/>
            <person name="Numata K."/>
            <person name="Arakawa K."/>
        </authorList>
    </citation>
    <scope>NUCLEOTIDE SEQUENCE</scope>
</reference>
<proteinExistence type="predicted"/>
<dbReference type="AlphaFoldDB" id="A0A8X6UYW7"/>
<evidence type="ECO:0000313" key="2">
    <source>
        <dbReference type="Proteomes" id="UP000887159"/>
    </source>
</evidence>
<organism evidence="1 2">
    <name type="scientific">Trichonephila clavipes</name>
    <name type="common">Golden silk orbweaver</name>
    <name type="synonym">Nephila clavipes</name>
    <dbReference type="NCBI Taxonomy" id="2585209"/>
    <lineage>
        <taxon>Eukaryota</taxon>
        <taxon>Metazoa</taxon>
        <taxon>Ecdysozoa</taxon>
        <taxon>Arthropoda</taxon>
        <taxon>Chelicerata</taxon>
        <taxon>Arachnida</taxon>
        <taxon>Araneae</taxon>
        <taxon>Araneomorphae</taxon>
        <taxon>Entelegynae</taxon>
        <taxon>Araneoidea</taxon>
        <taxon>Nephilidae</taxon>
        <taxon>Trichonephila</taxon>
    </lineage>
</organism>
<sequence length="68" mass="7781">MPSHNRLDGSLRWSGIGRFEACQSQAEALNGYKWPENGFPVVKSIPNKWYCHQDGRSRSPQSINIFTE</sequence>
<keyword evidence="2" id="KW-1185">Reference proteome</keyword>
<accession>A0A8X6UYW7</accession>
<name>A0A8X6UYW7_TRICX</name>
<dbReference type="EMBL" id="BMAU01021067">
    <property type="protein sequence ID" value="GFX89132.1"/>
    <property type="molecule type" value="Genomic_DNA"/>
</dbReference>
<comment type="caution">
    <text evidence="1">The sequence shown here is derived from an EMBL/GenBank/DDBJ whole genome shotgun (WGS) entry which is preliminary data.</text>
</comment>
<gene>
    <name evidence="1" type="ORF">TNCV_2854301</name>
</gene>